<keyword evidence="4" id="KW-1185">Reference proteome</keyword>
<gene>
    <name evidence="3" type="ORF">GCM10009858_22220</name>
</gene>
<evidence type="ECO:0000313" key="4">
    <source>
        <dbReference type="Proteomes" id="UP001500730"/>
    </source>
</evidence>
<dbReference type="Proteomes" id="UP001500730">
    <property type="component" value="Unassembled WGS sequence"/>
</dbReference>
<dbReference type="SMART" id="SM00347">
    <property type="entry name" value="HTH_MARR"/>
    <property type="match status" value="1"/>
</dbReference>
<dbReference type="EMBL" id="BAAARE010000009">
    <property type="protein sequence ID" value="GAA2483930.1"/>
    <property type="molecule type" value="Genomic_DNA"/>
</dbReference>
<organism evidence="3 4">
    <name type="scientific">Terrabacter carboxydivorans</name>
    <dbReference type="NCBI Taxonomy" id="619730"/>
    <lineage>
        <taxon>Bacteria</taxon>
        <taxon>Bacillati</taxon>
        <taxon>Actinomycetota</taxon>
        <taxon>Actinomycetes</taxon>
        <taxon>Micrococcales</taxon>
        <taxon>Intrasporangiaceae</taxon>
        <taxon>Terrabacter</taxon>
    </lineage>
</organism>
<sequence length="189" mass="19819">MSDENVAGLADDLYDVIGLLRRRSRRLVGAPLPELSLSAAQLELLRVVRRNPGITVAESARVLGLAANTVSTLVGQLLGLGVLVRQRDADDRRVARLDLTEPARAGLEQWRDRRAQTTATALAGLPADERERLADALATIARIAAALPDTTQPAGSCPTPVSGESARPATSSAPTALTTGDQSSGGERP</sequence>
<dbReference type="PANTHER" id="PTHR33164">
    <property type="entry name" value="TRANSCRIPTIONAL REGULATOR, MARR FAMILY"/>
    <property type="match status" value="1"/>
</dbReference>
<proteinExistence type="predicted"/>
<dbReference type="InterPro" id="IPR036390">
    <property type="entry name" value="WH_DNA-bd_sf"/>
</dbReference>
<evidence type="ECO:0000259" key="2">
    <source>
        <dbReference type="PROSITE" id="PS50995"/>
    </source>
</evidence>
<accession>A0ABN3LKB3</accession>
<dbReference type="InterPro" id="IPR000835">
    <property type="entry name" value="HTH_MarR-typ"/>
</dbReference>
<dbReference type="InterPro" id="IPR039422">
    <property type="entry name" value="MarR/SlyA-like"/>
</dbReference>
<protein>
    <recommendedName>
        <fullName evidence="2">HTH marR-type domain-containing protein</fullName>
    </recommendedName>
</protein>
<feature type="region of interest" description="Disordered" evidence="1">
    <location>
        <begin position="147"/>
        <end position="189"/>
    </location>
</feature>
<feature type="domain" description="HTH marR-type" evidence="2">
    <location>
        <begin position="10"/>
        <end position="142"/>
    </location>
</feature>
<name>A0ABN3LKB3_9MICO</name>
<dbReference type="PANTHER" id="PTHR33164:SF103">
    <property type="entry name" value="REGULATORY PROTEIN MARR"/>
    <property type="match status" value="1"/>
</dbReference>
<dbReference type="Pfam" id="PF12802">
    <property type="entry name" value="MarR_2"/>
    <property type="match status" value="1"/>
</dbReference>
<dbReference type="SUPFAM" id="SSF46785">
    <property type="entry name" value="Winged helix' DNA-binding domain"/>
    <property type="match status" value="1"/>
</dbReference>
<evidence type="ECO:0000313" key="3">
    <source>
        <dbReference type="EMBL" id="GAA2483930.1"/>
    </source>
</evidence>
<comment type="caution">
    <text evidence="3">The sequence shown here is derived from an EMBL/GenBank/DDBJ whole genome shotgun (WGS) entry which is preliminary data.</text>
</comment>
<dbReference type="RefSeq" id="WP_344254975.1">
    <property type="nucleotide sequence ID" value="NZ_BAAARE010000009.1"/>
</dbReference>
<reference evidence="3 4" key="1">
    <citation type="journal article" date="2019" name="Int. J. Syst. Evol. Microbiol.">
        <title>The Global Catalogue of Microorganisms (GCM) 10K type strain sequencing project: providing services to taxonomists for standard genome sequencing and annotation.</title>
        <authorList>
            <consortium name="The Broad Institute Genomics Platform"/>
            <consortium name="The Broad Institute Genome Sequencing Center for Infectious Disease"/>
            <person name="Wu L."/>
            <person name="Ma J."/>
        </authorList>
    </citation>
    <scope>NUCLEOTIDE SEQUENCE [LARGE SCALE GENOMIC DNA]</scope>
    <source>
        <strain evidence="3 4">JCM 16259</strain>
    </source>
</reference>
<dbReference type="Gene3D" id="1.10.10.10">
    <property type="entry name" value="Winged helix-like DNA-binding domain superfamily/Winged helix DNA-binding domain"/>
    <property type="match status" value="1"/>
</dbReference>
<feature type="compositionally biased region" description="Low complexity" evidence="1">
    <location>
        <begin position="165"/>
        <end position="179"/>
    </location>
</feature>
<dbReference type="InterPro" id="IPR036388">
    <property type="entry name" value="WH-like_DNA-bd_sf"/>
</dbReference>
<feature type="compositionally biased region" description="Polar residues" evidence="1">
    <location>
        <begin position="180"/>
        <end position="189"/>
    </location>
</feature>
<dbReference type="PROSITE" id="PS50995">
    <property type="entry name" value="HTH_MARR_2"/>
    <property type="match status" value="1"/>
</dbReference>
<evidence type="ECO:0000256" key="1">
    <source>
        <dbReference type="SAM" id="MobiDB-lite"/>
    </source>
</evidence>